<dbReference type="EMBL" id="CATNWA010019454">
    <property type="protein sequence ID" value="CAI9613346.1"/>
    <property type="molecule type" value="Genomic_DNA"/>
</dbReference>
<sequence>MSNSPGQTPQNLRRSSSVLRLLPEQITFSR</sequence>
<gene>
    <name evidence="1" type="ORF">SPARVUS_LOCUS14867579</name>
</gene>
<dbReference type="Proteomes" id="UP001162483">
    <property type="component" value="Unassembled WGS sequence"/>
</dbReference>
<accession>A0ABN9GV66</accession>
<evidence type="ECO:0000313" key="1">
    <source>
        <dbReference type="EMBL" id="CAI9613346.1"/>
    </source>
</evidence>
<reference evidence="1" key="1">
    <citation type="submission" date="2023-05" db="EMBL/GenBank/DDBJ databases">
        <authorList>
            <person name="Stuckert A."/>
        </authorList>
    </citation>
    <scope>NUCLEOTIDE SEQUENCE</scope>
</reference>
<evidence type="ECO:0000313" key="2">
    <source>
        <dbReference type="Proteomes" id="UP001162483"/>
    </source>
</evidence>
<comment type="caution">
    <text evidence="1">The sequence shown here is derived from an EMBL/GenBank/DDBJ whole genome shotgun (WGS) entry which is preliminary data.</text>
</comment>
<keyword evidence="2" id="KW-1185">Reference proteome</keyword>
<protein>
    <submittedName>
        <fullName evidence="1">Uncharacterized protein</fullName>
    </submittedName>
</protein>
<organism evidence="1 2">
    <name type="scientific">Staurois parvus</name>
    <dbReference type="NCBI Taxonomy" id="386267"/>
    <lineage>
        <taxon>Eukaryota</taxon>
        <taxon>Metazoa</taxon>
        <taxon>Chordata</taxon>
        <taxon>Craniata</taxon>
        <taxon>Vertebrata</taxon>
        <taxon>Euteleostomi</taxon>
        <taxon>Amphibia</taxon>
        <taxon>Batrachia</taxon>
        <taxon>Anura</taxon>
        <taxon>Neobatrachia</taxon>
        <taxon>Ranoidea</taxon>
        <taxon>Ranidae</taxon>
        <taxon>Staurois</taxon>
    </lineage>
</organism>
<proteinExistence type="predicted"/>
<name>A0ABN9GV66_9NEOB</name>